<dbReference type="EMBL" id="MU155135">
    <property type="protein sequence ID" value="KAF9485440.1"/>
    <property type="molecule type" value="Genomic_DNA"/>
</dbReference>
<keyword evidence="3" id="KW-1185">Reference proteome</keyword>
<sequence length="293" mass="33843">MSCSADPHFAVCPNYASERYVNVRRMLADETGMTEDLAIVLLKDMWRTDNEEEKLRWNRGVRSDTAAPAPRFLPINRTLGLFNKPPKIPSAAIMATLREGGYVLLCYFTTGALIRLDENAELGLPPDTTKIPPEPKRDADLTMVEFGEATYHLLQLLPYVGWPEDWINMFRDFWANICKHRFWNSVDPAQMKALLLYQDQQRRRWHALCASATNSAVIYNLAVINESVLRETEVELANIMRMKKRRMEEEEEEKKKMEDERQWQKLVARFAEVGYGYLSSPSVARSDDSVVFV</sequence>
<evidence type="ECO:0000313" key="2">
    <source>
        <dbReference type="EMBL" id="KAF9485440.1"/>
    </source>
</evidence>
<dbReference type="OrthoDB" id="2688210at2759"/>
<evidence type="ECO:0000256" key="1">
    <source>
        <dbReference type="SAM" id="Coils"/>
    </source>
</evidence>
<accession>A0A9P6D721</accession>
<proteinExistence type="predicted"/>
<comment type="caution">
    <text evidence="2">The sequence shown here is derived from an EMBL/GenBank/DDBJ whole genome shotgun (WGS) entry which is preliminary data.</text>
</comment>
<keyword evidence="1" id="KW-0175">Coiled coil</keyword>
<gene>
    <name evidence="2" type="ORF">BDN70DRAFT_587488</name>
</gene>
<dbReference type="Proteomes" id="UP000807469">
    <property type="component" value="Unassembled WGS sequence"/>
</dbReference>
<evidence type="ECO:0000313" key="3">
    <source>
        <dbReference type="Proteomes" id="UP000807469"/>
    </source>
</evidence>
<feature type="coiled-coil region" evidence="1">
    <location>
        <begin position="233"/>
        <end position="267"/>
    </location>
</feature>
<name>A0A9P6D721_9AGAR</name>
<dbReference type="AlphaFoldDB" id="A0A9P6D721"/>
<organism evidence="2 3">
    <name type="scientific">Pholiota conissans</name>
    <dbReference type="NCBI Taxonomy" id="109636"/>
    <lineage>
        <taxon>Eukaryota</taxon>
        <taxon>Fungi</taxon>
        <taxon>Dikarya</taxon>
        <taxon>Basidiomycota</taxon>
        <taxon>Agaricomycotina</taxon>
        <taxon>Agaricomycetes</taxon>
        <taxon>Agaricomycetidae</taxon>
        <taxon>Agaricales</taxon>
        <taxon>Agaricineae</taxon>
        <taxon>Strophariaceae</taxon>
        <taxon>Pholiota</taxon>
    </lineage>
</organism>
<protein>
    <submittedName>
        <fullName evidence="2">Uncharacterized protein</fullName>
    </submittedName>
</protein>
<reference evidence="2" key="1">
    <citation type="submission" date="2020-11" db="EMBL/GenBank/DDBJ databases">
        <authorList>
            <consortium name="DOE Joint Genome Institute"/>
            <person name="Ahrendt S."/>
            <person name="Riley R."/>
            <person name="Andreopoulos W."/>
            <person name="Labutti K."/>
            <person name="Pangilinan J."/>
            <person name="Ruiz-Duenas F.J."/>
            <person name="Barrasa J.M."/>
            <person name="Sanchez-Garcia M."/>
            <person name="Camarero S."/>
            <person name="Miyauchi S."/>
            <person name="Serrano A."/>
            <person name="Linde D."/>
            <person name="Babiker R."/>
            <person name="Drula E."/>
            <person name="Ayuso-Fernandez I."/>
            <person name="Pacheco R."/>
            <person name="Padilla G."/>
            <person name="Ferreira P."/>
            <person name="Barriuso J."/>
            <person name="Kellner H."/>
            <person name="Castanera R."/>
            <person name="Alfaro M."/>
            <person name="Ramirez L."/>
            <person name="Pisabarro A.G."/>
            <person name="Kuo A."/>
            <person name="Tritt A."/>
            <person name="Lipzen A."/>
            <person name="He G."/>
            <person name="Yan M."/>
            <person name="Ng V."/>
            <person name="Cullen D."/>
            <person name="Martin F."/>
            <person name="Rosso M.-N."/>
            <person name="Henrissat B."/>
            <person name="Hibbett D."/>
            <person name="Martinez A.T."/>
            <person name="Grigoriev I.V."/>
        </authorList>
    </citation>
    <scope>NUCLEOTIDE SEQUENCE</scope>
    <source>
        <strain evidence="2">CIRM-BRFM 674</strain>
    </source>
</reference>